<feature type="compositionally biased region" description="Low complexity" evidence="1">
    <location>
        <begin position="76"/>
        <end position="87"/>
    </location>
</feature>
<feature type="region of interest" description="Disordered" evidence="1">
    <location>
        <begin position="15"/>
        <end position="103"/>
    </location>
</feature>
<name>A0A2P5WIG0_GOSBA</name>
<evidence type="ECO:0000256" key="1">
    <source>
        <dbReference type="SAM" id="MobiDB-lite"/>
    </source>
</evidence>
<feature type="compositionally biased region" description="Basic residues" evidence="1">
    <location>
        <begin position="15"/>
        <end position="29"/>
    </location>
</feature>
<gene>
    <name evidence="2" type="ORF">GOBAR_AA29810</name>
</gene>
<feature type="compositionally biased region" description="Basic and acidic residues" evidence="1">
    <location>
        <begin position="37"/>
        <end position="52"/>
    </location>
</feature>
<sequence>MRLIQIIPVLVLRHTKKRRVNSGMYHRRSSATPRTAGRRDARRSTARGHEPRPPQPAPTGNASWRTYHESRPPRPAARASTRGRAAAFTGEARTRNPSTHSNK</sequence>
<dbReference type="Proteomes" id="UP000239757">
    <property type="component" value="Unassembled WGS sequence"/>
</dbReference>
<dbReference type="EMBL" id="KZ667483">
    <property type="protein sequence ID" value="PPR90866.1"/>
    <property type="molecule type" value="Genomic_DNA"/>
</dbReference>
<accession>A0A2P5WIG0</accession>
<proteinExistence type="predicted"/>
<evidence type="ECO:0000313" key="2">
    <source>
        <dbReference type="EMBL" id="PPR90866.1"/>
    </source>
</evidence>
<protein>
    <submittedName>
        <fullName evidence="2">Uncharacterized protein</fullName>
    </submittedName>
</protein>
<reference evidence="2 3" key="1">
    <citation type="submission" date="2015-01" db="EMBL/GenBank/DDBJ databases">
        <title>Genome of allotetraploid Gossypium barbadense reveals genomic plasticity and fiber elongation in cotton evolution.</title>
        <authorList>
            <person name="Chen X."/>
            <person name="Liu X."/>
            <person name="Zhao B."/>
            <person name="Zheng H."/>
            <person name="Hu Y."/>
            <person name="Lu G."/>
            <person name="Yang C."/>
            <person name="Chen J."/>
            <person name="Shan C."/>
            <person name="Zhang L."/>
            <person name="Zhou Y."/>
            <person name="Wang L."/>
            <person name="Guo W."/>
            <person name="Bai Y."/>
            <person name="Ruan J."/>
            <person name="Shangguan X."/>
            <person name="Mao Y."/>
            <person name="Jiang J."/>
            <person name="Zhu Y."/>
            <person name="Lei J."/>
            <person name="Kang H."/>
            <person name="Chen S."/>
            <person name="He X."/>
            <person name="Wang R."/>
            <person name="Wang Y."/>
            <person name="Chen J."/>
            <person name="Wang L."/>
            <person name="Yu S."/>
            <person name="Wang B."/>
            <person name="Wei J."/>
            <person name="Song S."/>
            <person name="Lu X."/>
            <person name="Gao Z."/>
            <person name="Gu W."/>
            <person name="Deng X."/>
            <person name="Ma D."/>
            <person name="Wang S."/>
            <person name="Liang W."/>
            <person name="Fang L."/>
            <person name="Cai C."/>
            <person name="Zhu X."/>
            <person name="Zhou B."/>
            <person name="Zhang Y."/>
            <person name="Chen Z."/>
            <person name="Xu S."/>
            <person name="Zhu R."/>
            <person name="Wang S."/>
            <person name="Zhang T."/>
            <person name="Zhao G."/>
        </authorList>
    </citation>
    <scope>NUCLEOTIDE SEQUENCE [LARGE SCALE GENOMIC DNA]</scope>
    <source>
        <strain evidence="3">cv. Xinhai21</strain>
        <tissue evidence="2">Leaf</tissue>
    </source>
</reference>
<dbReference type="AlphaFoldDB" id="A0A2P5WIG0"/>
<evidence type="ECO:0000313" key="3">
    <source>
        <dbReference type="Proteomes" id="UP000239757"/>
    </source>
</evidence>
<organism evidence="2 3">
    <name type="scientific">Gossypium barbadense</name>
    <name type="common">Sea Island cotton</name>
    <name type="synonym">Hibiscus barbadensis</name>
    <dbReference type="NCBI Taxonomy" id="3634"/>
    <lineage>
        <taxon>Eukaryota</taxon>
        <taxon>Viridiplantae</taxon>
        <taxon>Streptophyta</taxon>
        <taxon>Embryophyta</taxon>
        <taxon>Tracheophyta</taxon>
        <taxon>Spermatophyta</taxon>
        <taxon>Magnoliopsida</taxon>
        <taxon>eudicotyledons</taxon>
        <taxon>Gunneridae</taxon>
        <taxon>Pentapetalae</taxon>
        <taxon>rosids</taxon>
        <taxon>malvids</taxon>
        <taxon>Malvales</taxon>
        <taxon>Malvaceae</taxon>
        <taxon>Malvoideae</taxon>
        <taxon>Gossypium</taxon>
    </lineage>
</organism>